<evidence type="ECO:0000259" key="2">
    <source>
        <dbReference type="Pfam" id="PF13690"/>
    </source>
</evidence>
<organism evidence="3 4">
    <name type="scientific">Desulfofustis limnaeus</name>
    <dbReference type="NCBI Taxonomy" id="2740163"/>
    <lineage>
        <taxon>Bacteria</taxon>
        <taxon>Pseudomonadati</taxon>
        <taxon>Thermodesulfobacteriota</taxon>
        <taxon>Desulfobulbia</taxon>
        <taxon>Desulfobulbales</taxon>
        <taxon>Desulfocapsaceae</taxon>
        <taxon>Desulfofustis</taxon>
    </lineage>
</organism>
<dbReference type="Pfam" id="PF13690">
    <property type="entry name" value="CheX"/>
    <property type="match status" value="1"/>
</dbReference>
<keyword evidence="4" id="KW-1185">Reference proteome</keyword>
<proteinExistence type="predicted"/>
<evidence type="ECO:0000256" key="1">
    <source>
        <dbReference type="ARBA" id="ARBA00022500"/>
    </source>
</evidence>
<dbReference type="InterPro" id="IPR028976">
    <property type="entry name" value="CheC-like_sf"/>
</dbReference>
<sequence length="152" mass="16330">MDYHQALQEGTLEIFQTMVFLGIKPLERAERRDLDEGGALVTGMIGLSGGIKGMLAVSATEEMAKAVTGAMLGMEVNELNDDVRDAFGEIANMVAGTLKSAGGDQYDMQLAIPTTTIGMALHVSGMRGAQRVQVCFENEFGLLRVELRFLAS</sequence>
<name>A0ABM7W8M6_9BACT</name>
<dbReference type="PANTHER" id="PTHR39452:SF1">
    <property type="entry name" value="CHEY-P PHOSPHATASE CHEX"/>
    <property type="match status" value="1"/>
</dbReference>
<reference evidence="3 4" key="1">
    <citation type="submission" date="2022-01" db="EMBL/GenBank/DDBJ databases">
        <title>Desulfofustis limnae sp. nov., a novel mesophilic sulfate-reducing bacterium isolated from marsh soil.</title>
        <authorList>
            <person name="Watanabe M."/>
            <person name="Takahashi A."/>
            <person name="Kojima H."/>
            <person name="Fukui M."/>
        </authorList>
    </citation>
    <scope>NUCLEOTIDE SEQUENCE [LARGE SCALE GENOMIC DNA]</scope>
    <source>
        <strain evidence="3 4">PPLL</strain>
    </source>
</reference>
<dbReference type="Proteomes" id="UP000830055">
    <property type="component" value="Chromosome"/>
</dbReference>
<gene>
    <name evidence="3" type="ORF">DPPLL_16850</name>
</gene>
<evidence type="ECO:0000313" key="4">
    <source>
        <dbReference type="Proteomes" id="UP000830055"/>
    </source>
</evidence>
<dbReference type="PANTHER" id="PTHR39452">
    <property type="entry name" value="CHEY-P PHOSPHATASE CHEX"/>
    <property type="match status" value="1"/>
</dbReference>
<feature type="domain" description="Chemotaxis phosphatase CheX-like" evidence="2">
    <location>
        <begin position="41"/>
        <end position="137"/>
    </location>
</feature>
<dbReference type="EMBL" id="AP025516">
    <property type="protein sequence ID" value="BDD87320.1"/>
    <property type="molecule type" value="Genomic_DNA"/>
</dbReference>
<dbReference type="Gene3D" id="3.40.1550.10">
    <property type="entry name" value="CheC-like"/>
    <property type="match status" value="1"/>
</dbReference>
<accession>A0ABM7W8M6</accession>
<protein>
    <recommendedName>
        <fullName evidence="2">Chemotaxis phosphatase CheX-like domain-containing protein</fullName>
    </recommendedName>
</protein>
<dbReference type="InterPro" id="IPR038756">
    <property type="entry name" value="CheX-like"/>
</dbReference>
<keyword evidence="1" id="KW-0145">Chemotaxis</keyword>
<dbReference type="SUPFAM" id="SSF103039">
    <property type="entry name" value="CheC-like"/>
    <property type="match status" value="1"/>
</dbReference>
<dbReference type="CDD" id="cd17906">
    <property type="entry name" value="CheX"/>
    <property type="match status" value="1"/>
</dbReference>
<dbReference type="InterPro" id="IPR028051">
    <property type="entry name" value="CheX-like_dom"/>
</dbReference>
<dbReference type="RefSeq" id="WP_284154353.1">
    <property type="nucleotide sequence ID" value="NZ_AP025516.1"/>
</dbReference>
<evidence type="ECO:0000313" key="3">
    <source>
        <dbReference type="EMBL" id="BDD87320.1"/>
    </source>
</evidence>